<dbReference type="EMBL" id="BAAFJT010000001">
    <property type="protein sequence ID" value="GAB0180903.1"/>
    <property type="molecule type" value="Genomic_DNA"/>
</dbReference>
<evidence type="ECO:0000313" key="3">
    <source>
        <dbReference type="Proteomes" id="UP001623348"/>
    </source>
</evidence>
<dbReference type="PANTHER" id="PTHR33395:SF22">
    <property type="entry name" value="REVERSE TRANSCRIPTASE DOMAIN-CONTAINING PROTEIN"/>
    <property type="match status" value="1"/>
</dbReference>
<sequence>MVSDLLHHLDTHKSMGLDGIRSGVPRELVEVLTEPLSITSHPSWLAGEVPVVWRLANVSVIYQKGQKGGPGKYRPVNLTSVLGKVMEQIILSANAWHV</sequence>
<name>A0ABC9W5W5_GRUJA</name>
<gene>
    <name evidence="1" type="ORF">GRJ2_000555600</name>
    <name evidence="2" type="ORF">GRJ2_000555700</name>
</gene>
<dbReference type="AlphaFoldDB" id="A0ABC9W5W5"/>
<dbReference type="EMBL" id="BAAFJT010000001">
    <property type="protein sequence ID" value="GAB0180904.1"/>
    <property type="molecule type" value="Genomic_DNA"/>
</dbReference>
<comment type="caution">
    <text evidence="1">The sequence shown here is derived from an EMBL/GenBank/DDBJ whole genome shotgun (WGS) entry which is preliminary data.</text>
</comment>
<dbReference type="Proteomes" id="UP001623348">
    <property type="component" value="Unassembled WGS sequence"/>
</dbReference>
<evidence type="ECO:0000313" key="1">
    <source>
        <dbReference type="EMBL" id="GAB0180903.1"/>
    </source>
</evidence>
<keyword evidence="3" id="KW-1185">Reference proteome</keyword>
<dbReference type="PANTHER" id="PTHR33395">
    <property type="entry name" value="TRANSCRIPTASE, PUTATIVE-RELATED-RELATED"/>
    <property type="match status" value="1"/>
</dbReference>
<reference evidence="1 3" key="1">
    <citation type="submission" date="2024-06" db="EMBL/GenBank/DDBJ databases">
        <title>The draft genome of Grus japonensis, version 3.</title>
        <authorList>
            <person name="Nabeshima K."/>
            <person name="Suzuki S."/>
            <person name="Onuma M."/>
        </authorList>
    </citation>
    <scope>NUCLEOTIDE SEQUENCE [LARGE SCALE GENOMIC DNA]</scope>
    <source>
        <strain evidence="1 3">451A</strain>
    </source>
</reference>
<organism evidence="1 3">
    <name type="scientific">Grus japonensis</name>
    <name type="common">Japanese crane</name>
    <name type="synonym">Red-crowned crane</name>
    <dbReference type="NCBI Taxonomy" id="30415"/>
    <lineage>
        <taxon>Eukaryota</taxon>
        <taxon>Metazoa</taxon>
        <taxon>Chordata</taxon>
        <taxon>Craniata</taxon>
        <taxon>Vertebrata</taxon>
        <taxon>Euteleostomi</taxon>
        <taxon>Archelosauria</taxon>
        <taxon>Archosauria</taxon>
        <taxon>Dinosauria</taxon>
        <taxon>Saurischia</taxon>
        <taxon>Theropoda</taxon>
        <taxon>Coelurosauria</taxon>
        <taxon>Aves</taxon>
        <taxon>Neognathae</taxon>
        <taxon>Neoaves</taxon>
        <taxon>Gruiformes</taxon>
        <taxon>Gruidae</taxon>
        <taxon>Grus</taxon>
    </lineage>
</organism>
<accession>A0ABC9W5W5</accession>
<protein>
    <submittedName>
        <fullName evidence="1">Mitochondrial enolase superfamily member 1</fullName>
    </submittedName>
</protein>
<evidence type="ECO:0000313" key="2">
    <source>
        <dbReference type="EMBL" id="GAB0180904.1"/>
    </source>
</evidence>
<proteinExistence type="predicted"/>